<feature type="zinc finger region" description="C3H1-type" evidence="5">
    <location>
        <begin position="1"/>
        <end position="27"/>
    </location>
</feature>
<comment type="caution">
    <text evidence="8">The sequence shown here is derived from an EMBL/GenBank/DDBJ whole genome shotgun (WGS) entry which is preliminary data.</text>
</comment>
<evidence type="ECO:0000256" key="1">
    <source>
        <dbReference type="ARBA" id="ARBA00022679"/>
    </source>
</evidence>
<dbReference type="SMART" id="SM00184">
    <property type="entry name" value="RING"/>
    <property type="match status" value="1"/>
</dbReference>
<dbReference type="AlphaFoldDB" id="A0AAD7QIM2"/>
<dbReference type="CDD" id="cd16521">
    <property type="entry name" value="RING-HC_MKRN"/>
    <property type="match status" value="1"/>
</dbReference>
<keyword evidence="2 5" id="KW-0479">Metal-binding</keyword>
<evidence type="ECO:0000313" key="8">
    <source>
        <dbReference type="EMBL" id="KAJ7982200.1"/>
    </source>
</evidence>
<gene>
    <name evidence="8" type="ORF">O6P43_001348</name>
</gene>
<dbReference type="InterPro" id="IPR001841">
    <property type="entry name" value="Znf_RING"/>
</dbReference>
<feature type="zinc finger region" description="C3H1-type" evidence="5">
    <location>
        <begin position="29"/>
        <end position="56"/>
    </location>
</feature>
<dbReference type="EMBL" id="JARAOO010000001">
    <property type="protein sequence ID" value="KAJ7982200.1"/>
    <property type="molecule type" value="Genomic_DNA"/>
</dbReference>
<evidence type="ECO:0000256" key="2">
    <source>
        <dbReference type="ARBA" id="ARBA00022723"/>
    </source>
</evidence>
<keyword evidence="4 5" id="KW-0862">Zinc</keyword>
<feature type="zinc finger region" description="C3H1-type" evidence="5">
    <location>
        <begin position="110"/>
        <end position="137"/>
    </location>
</feature>
<evidence type="ECO:0000259" key="7">
    <source>
        <dbReference type="PROSITE" id="PS50103"/>
    </source>
</evidence>
<dbReference type="PROSITE" id="PS50089">
    <property type="entry name" value="ZF_RING_2"/>
    <property type="match status" value="1"/>
</dbReference>
<dbReference type="Gene3D" id="3.30.1370.210">
    <property type="match status" value="1"/>
</dbReference>
<organism evidence="8 9">
    <name type="scientific">Quillaja saponaria</name>
    <name type="common">Soap bark tree</name>
    <dbReference type="NCBI Taxonomy" id="32244"/>
    <lineage>
        <taxon>Eukaryota</taxon>
        <taxon>Viridiplantae</taxon>
        <taxon>Streptophyta</taxon>
        <taxon>Embryophyta</taxon>
        <taxon>Tracheophyta</taxon>
        <taxon>Spermatophyta</taxon>
        <taxon>Magnoliopsida</taxon>
        <taxon>eudicotyledons</taxon>
        <taxon>Gunneridae</taxon>
        <taxon>Pentapetalae</taxon>
        <taxon>rosids</taxon>
        <taxon>fabids</taxon>
        <taxon>Fabales</taxon>
        <taxon>Quillajaceae</taxon>
        <taxon>Quillaja</taxon>
    </lineage>
</organism>
<feature type="domain" description="RING-type" evidence="6">
    <location>
        <begin position="179"/>
        <end position="237"/>
    </location>
</feature>
<dbReference type="SUPFAM" id="SSF57850">
    <property type="entry name" value="RING/U-box"/>
    <property type="match status" value="1"/>
</dbReference>
<reference evidence="8 9" key="1">
    <citation type="journal article" date="2023" name="Science">
        <title>Elucidation of the pathway for biosynthesis of saponin adjuvants from the soapbark tree.</title>
        <authorList>
            <person name="Reed J."/>
            <person name="Orme A."/>
            <person name="El-Demerdash A."/>
            <person name="Owen C."/>
            <person name="Martin L.B.B."/>
            <person name="Misra R.C."/>
            <person name="Kikuchi S."/>
            <person name="Rejzek M."/>
            <person name="Martin A.C."/>
            <person name="Harkess A."/>
            <person name="Leebens-Mack J."/>
            <person name="Louveau T."/>
            <person name="Stephenson M.J."/>
            <person name="Osbourn A."/>
        </authorList>
    </citation>
    <scope>NUCLEOTIDE SEQUENCE [LARGE SCALE GENOMIC DNA]</scope>
    <source>
        <strain evidence="8">S10</strain>
    </source>
</reference>
<dbReference type="Pfam" id="PF00097">
    <property type="entry name" value="zf-C3HC4"/>
    <property type="match status" value="1"/>
</dbReference>
<dbReference type="InterPro" id="IPR036855">
    <property type="entry name" value="Znf_CCCH_sf"/>
</dbReference>
<dbReference type="SMART" id="SM00356">
    <property type="entry name" value="ZnF_C3H1"/>
    <property type="match status" value="4"/>
</dbReference>
<keyword evidence="3 5" id="KW-0863">Zinc-finger</keyword>
<dbReference type="PANTHER" id="PTHR11224:SF43">
    <property type="entry name" value="RING-TYPE E3 UBIQUITIN TRANSFERASE C3H69-RELATED"/>
    <property type="match status" value="1"/>
</dbReference>
<dbReference type="PROSITE" id="PS00518">
    <property type="entry name" value="ZF_RING_1"/>
    <property type="match status" value="1"/>
</dbReference>
<feature type="domain" description="C3H1-type" evidence="7">
    <location>
        <begin position="266"/>
        <end position="295"/>
    </location>
</feature>
<accession>A0AAD7QIM2</accession>
<dbReference type="PANTHER" id="PTHR11224">
    <property type="entry name" value="MAKORIN-RELATED"/>
    <property type="match status" value="1"/>
</dbReference>
<evidence type="ECO:0000313" key="9">
    <source>
        <dbReference type="Proteomes" id="UP001163823"/>
    </source>
</evidence>
<dbReference type="InterPro" id="IPR041686">
    <property type="entry name" value="Znf-CCCH_3"/>
</dbReference>
<dbReference type="SUPFAM" id="SSF90229">
    <property type="entry name" value="CCCH zinc finger"/>
    <property type="match status" value="2"/>
</dbReference>
<dbReference type="Pfam" id="PF15663">
    <property type="entry name" value="zf-CCCH_3"/>
    <property type="match status" value="1"/>
</dbReference>
<evidence type="ECO:0000256" key="5">
    <source>
        <dbReference type="PROSITE-ProRule" id="PRU00723"/>
    </source>
</evidence>
<keyword evidence="1" id="KW-0808">Transferase</keyword>
<feature type="domain" description="C3H1-type" evidence="7">
    <location>
        <begin position="110"/>
        <end position="137"/>
    </location>
</feature>
<evidence type="ECO:0000256" key="4">
    <source>
        <dbReference type="ARBA" id="ARBA00022833"/>
    </source>
</evidence>
<name>A0AAD7QIM2_QUISA</name>
<dbReference type="GO" id="GO:0000209">
    <property type="term" value="P:protein polyubiquitination"/>
    <property type="evidence" value="ECO:0007669"/>
    <property type="project" value="InterPro"/>
</dbReference>
<dbReference type="InterPro" id="IPR013083">
    <property type="entry name" value="Znf_RING/FYVE/PHD"/>
</dbReference>
<feature type="domain" description="C3H1-type" evidence="7">
    <location>
        <begin position="29"/>
        <end position="56"/>
    </location>
</feature>
<dbReference type="InterPro" id="IPR018957">
    <property type="entry name" value="Znf_C3HC4_RING-type"/>
</dbReference>
<dbReference type="Pfam" id="PF14608">
    <property type="entry name" value="zf-CCCH_2"/>
    <property type="match status" value="2"/>
</dbReference>
<dbReference type="PROSITE" id="PS50103">
    <property type="entry name" value="ZF_C3H1"/>
    <property type="match status" value="4"/>
</dbReference>
<sequence>MPKGPCKFFAYGACLKGEHCKFSHSQKDAPNNQICRSYQKGVCAYGSRCRYEHVKASEAQSSSSSFSANGRQYRVSGSVPSRAAGGAVSWVAKDKQPLSTPIRESGIVPPDEHSICSFADTGNCSHGEKCPHIHGDLCPTCGKYCLHPSQPVEREEHMKTCEKKQKHLEALKRSQEIECSVCMEHVLSKSTAAERRFGVLSECDHPFCISCIRNWRNSSPSPGMDVNSTLRACPVCRKLSYFFVPSTIWFYSKEEKQEIIDCYKAKLKSIDCKHFEFGNGHCPFGTSCFYKHTVKPGSYAWIHHGPPPRRPRLRRSRPGGSNYFDMDDVLDMYSELDLEPEEFYMMMKDSEFFDGCSPLEILELAEMLGSGPNAFNTEDSDDELFAHLEERTLLDMLSSAALHGSSDEEF</sequence>
<dbReference type="Gene3D" id="3.30.40.10">
    <property type="entry name" value="Zinc/RING finger domain, C3HC4 (zinc finger)"/>
    <property type="match status" value="1"/>
</dbReference>
<evidence type="ECO:0000259" key="6">
    <source>
        <dbReference type="PROSITE" id="PS50089"/>
    </source>
</evidence>
<proteinExistence type="predicted"/>
<evidence type="ECO:0000256" key="3">
    <source>
        <dbReference type="ARBA" id="ARBA00022771"/>
    </source>
</evidence>
<dbReference type="InterPro" id="IPR017907">
    <property type="entry name" value="Znf_RING_CS"/>
</dbReference>
<dbReference type="GO" id="GO:0061630">
    <property type="term" value="F:ubiquitin protein ligase activity"/>
    <property type="evidence" value="ECO:0007669"/>
    <property type="project" value="UniProtKB-EC"/>
</dbReference>
<protein>
    <submittedName>
        <fullName evidence="8">Zinc finger CCCH domain-containing protein 69</fullName>
    </submittedName>
</protein>
<dbReference type="Proteomes" id="UP001163823">
    <property type="component" value="Chromosome 1"/>
</dbReference>
<feature type="zinc finger region" description="C3H1-type" evidence="5">
    <location>
        <begin position="266"/>
        <end position="295"/>
    </location>
</feature>
<keyword evidence="9" id="KW-1185">Reference proteome</keyword>
<dbReference type="InterPro" id="IPR000571">
    <property type="entry name" value="Znf_CCCH"/>
</dbReference>
<dbReference type="InterPro" id="IPR045072">
    <property type="entry name" value="MKRN-like"/>
</dbReference>
<dbReference type="Gene3D" id="1.20.120.1350">
    <property type="entry name" value="Pneumovirus matrix protein 2 (M2), zinc-binding domain"/>
    <property type="match status" value="1"/>
</dbReference>
<feature type="domain" description="C3H1-type" evidence="7">
    <location>
        <begin position="1"/>
        <end position="27"/>
    </location>
</feature>
<dbReference type="GO" id="GO:0008270">
    <property type="term" value="F:zinc ion binding"/>
    <property type="evidence" value="ECO:0007669"/>
    <property type="project" value="UniProtKB-KW"/>
</dbReference>